<dbReference type="OMA" id="DNDAHIV"/>
<dbReference type="EMBL" id="KZ825104">
    <property type="protein sequence ID" value="PYI23734.1"/>
    <property type="molecule type" value="Genomic_DNA"/>
</dbReference>
<keyword evidence="3" id="KW-1185">Reference proteome</keyword>
<feature type="compositionally biased region" description="Acidic residues" evidence="1">
    <location>
        <begin position="212"/>
        <end position="226"/>
    </location>
</feature>
<proteinExistence type="predicted"/>
<feature type="compositionally biased region" description="Acidic residues" evidence="1">
    <location>
        <begin position="99"/>
        <end position="112"/>
    </location>
</feature>
<evidence type="ECO:0000313" key="3">
    <source>
        <dbReference type="Proteomes" id="UP000249829"/>
    </source>
</evidence>
<sequence length="325" mass="36558">MFVPTPDQLQRSERFRQAGMIWHVSESGEEQVTVPVSFINFNITADNDAHIVQRRYFVAAREQLQRRLLAYITSGHEPPVPVLRIYQPPPCDSCSESSSDSEESDDDEEGEGGYEAGDEKSVEGSSIRGVDHDVDDGEDDGFDELSDFTVRMEFVVEETVYEPVEVLRELVAHVDRIVREIDSTRQRVWPPHAAGLGLVSARIVKDGLPMQEEQEVDSEWPDDEKEDYCSSSCESSSGYEGEEEDSEWTEDDASFDEAEECCPSASDRFGDNNDPESADDSEDEENPIIYSDDDVVPLDVNEDAVQARVAWLLQDAMKSNPRLPM</sequence>
<evidence type="ECO:0000313" key="2">
    <source>
        <dbReference type="EMBL" id="PYI23734.1"/>
    </source>
</evidence>
<accession>A0A2V5HNR4</accession>
<organism evidence="2 3">
    <name type="scientific">Aspergillus violaceofuscus (strain CBS 115571)</name>
    <dbReference type="NCBI Taxonomy" id="1450538"/>
    <lineage>
        <taxon>Eukaryota</taxon>
        <taxon>Fungi</taxon>
        <taxon>Dikarya</taxon>
        <taxon>Ascomycota</taxon>
        <taxon>Pezizomycotina</taxon>
        <taxon>Eurotiomycetes</taxon>
        <taxon>Eurotiomycetidae</taxon>
        <taxon>Eurotiales</taxon>
        <taxon>Aspergillaceae</taxon>
        <taxon>Aspergillus</taxon>
    </lineage>
</organism>
<reference evidence="2 3" key="1">
    <citation type="submission" date="2018-02" db="EMBL/GenBank/DDBJ databases">
        <title>The genomes of Aspergillus section Nigri reveals drivers in fungal speciation.</title>
        <authorList>
            <consortium name="DOE Joint Genome Institute"/>
            <person name="Vesth T.C."/>
            <person name="Nybo J."/>
            <person name="Theobald S."/>
            <person name="Brandl J."/>
            <person name="Frisvad J.C."/>
            <person name="Nielsen K.F."/>
            <person name="Lyhne E.K."/>
            <person name="Kogle M.E."/>
            <person name="Kuo A."/>
            <person name="Riley R."/>
            <person name="Clum A."/>
            <person name="Nolan M."/>
            <person name="Lipzen A."/>
            <person name="Salamov A."/>
            <person name="Henrissat B."/>
            <person name="Wiebenga A."/>
            <person name="De vries R.P."/>
            <person name="Grigoriev I.V."/>
            <person name="Mortensen U.H."/>
            <person name="Andersen M.R."/>
            <person name="Baker S.E."/>
        </authorList>
    </citation>
    <scope>NUCLEOTIDE SEQUENCE [LARGE SCALE GENOMIC DNA]</scope>
    <source>
        <strain evidence="2 3">CBS 115571</strain>
    </source>
</reference>
<name>A0A2V5HNR4_ASPV1</name>
<dbReference type="Proteomes" id="UP000249829">
    <property type="component" value="Unassembled WGS sequence"/>
</dbReference>
<feature type="compositionally biased region" description="Acidic residues" evidence="1">
    <location>
        <begin position="240"/>
        <end position="260"/>
    </location>
</feature>
<dbReference type="AlphaFoldDB" id="A0A2V5HNR4"/>
<feature type="compositionally biased region" description="Acidic residues" evidence="1">
    <location>
        <begin position="273"/>
        <end position="293"/>
    </location>
</feature>
<evidence type="ECO:0000256" key="1">
    <source>
        <dbReference type="SAM" id="MobiDB-lite"/>
    </source>
</evidence>
<feature type="compositionally biased region" description="Acidic residues" evidence="1">
    <location>
        <begin position="133"/>
        <end position="142"/>
    </location>
</feature>
<feature type="compositionally biased region" description="Low complexity" evidence="1">
    <location>
        <begin position="229"/>
        <end position="239"/>
    </location>
</feature>
<feature type="region of interest" description="Disordered" evidence="1">
    <location>
        <begin position="81"/>
        <end position="142"/>
    </location>
</feature>
<feature type="region of interest" description="Disordered" evidence="1">
    <location>
        <begin position="210"/>
        <end position="293"/>
    </location>
</feature>
<protein>
    <submittedName>
        <fullName evidence="2">Uncharacterized protein</fullName>
    </submittedName>
</protein>
<gene>
    <name evidence="2" type="ORF">BO99DRAFT_428549</name>
</gene>